<gene>
    <name evidence="12" type="ORF">JXQ802_LOCUS42760</name>
    <name evidence="11" type="ORF">PYM288_LOCUS27720</name>
</gene>
<keyword evidence="4" id="KW-1003">Cell membrane</keyword>
<dbReference type="GO" id="GO:0008381">
    <property type="term" value="F:mechanosensitive monoatomic ion channel activity"/>
    <property type="evidence" value="ECO:0007669"/>
    <property type="project" value="InterPro"/>
</dbReference>
<dbReference type="Proteomes" id="UP000663870">
    <property type="component" value="Unassembled WGS sequence"/>
</dbReference>
<dbReference type="Proteomes" id="UP000663854">
    <property type="component" value="Unassembled WGS sequence"/>
</dbReference>
<keyword evidence="14" id="KW-1185">Reference proteome</keyword>
<dbReference type="EMBL" id="CAJNOL010002940">
    <property type="protein sequence ID" value="CAF1538296.1"/>
    <property type="molecule type" value="Genomic_DNA"/>
</dbReference>
<dbReference type="PANTHER" id="PTHR30266">
    <property type="entry name" value="MECHANOSENSITIVE CHANNEL MSCL"/>
    <property type="match status" value="1"/>
</dbReference>
<keyword evidence="8 10" id="KW-0472">Membrane</keyword>
<dbReference type="SUPFAM" id="SSF81330">
    <property type="entry name" value="Gated mechanosensitive channel"/>
    <property type="match status" value="1"/>
</dbReference>
<evidence type="ECO:0000256" key="9">
    <source>
        <dbReference type="ARBA" id="ARBA00023303"/>
    </source>
</evidence>
<comment type="subcellular location">
    <subcellularLocation>
        <location evidence="1">Cell membrane</location>
        <topology evidence="1">Multi-pass membrane protein</topology>
    </subcellularLocation>
</comment>
<comment type="similarity">
    <text evidence="2">Belongs to the MscL family.</text>
</comment>
<keyword evidence="7" id="KW-0406">Ion transport</keyword>
<feature type="transmembrane region" description="Helical" evidence="10">
    <location>
        <begin position="87"/>
        <end position="108"/>
    </location>
</feature>
<dbReference type="InterPro" id="IPR001185">
    <property type="entry name" value="MS_channel"/>
</dbReference>
<name>A0A815AM50_9BILA</name>
<dbReference type="InterPro" id="IPR036019">
    <property type="entry name" value="MscL_channel"/>
</dbReference>
<keyword evidence="9" id="KW-0407">Ion channel</keyword>
<evidence type="ECO:0000313" key="13">
    <source>
        <dbReference type="Proteomes" id="UP000663854"/>
    </source>
</evidence>
<keyword evidence="6 10" id="KW-1133">Transmembrane helix</keyword>
<keyword evidence="5 10" id="KW-0812">Transmembrane</keyword>
<dbReference type="HAMAP" id="MF_00115">
    <property type="entry name" value="MscL"/>
    <property type="match status" value="1"/>
</dbReference>
<dbReference type="EMBL" id="CAJNOH010001878">
    <property type="protein sequence ID" value="CAF1257893.1"/>
    <property type="molecule type" value="Genomic_DNA"/>
</dbReference>
<dbReference type="NCBIfam" id="NF001843">
    <property type="entry name" value="PRK00567.1-4"/>
    <property type="match status" value="1"/>
</dbReference>
<evidence type="ECO:0000256" key="1">
    <source>
        <dbReference type="ARBA" id="ARBA00004651"/>
    </source>
</evidence>
<evidence type="ECO:0000256" key="6">
    <source>
        <dbReference type="ARBA" id="ARBA00022989"/>
    </source>
</evidence>
<dbReference type="Pfam" id="PF01741">
    <property type="entry name" value="MscL"/>
    <property type="match status" value="1"/>
</dbReference>
<dbReference type="GO" id="GO:0005886">
    <property type="term" value="C:plasma membrane"/>
    <property type="evidence" value="ECO:0007669"/>
    <property type="project" value="UniProtKB-SubCell"/>
</dbReference>
<dbReference type="InterPro" id="IPR019823">
    <property type="entry name" value="Mechanosensitive_channel_CS"/>
</dbReference>
<evidence type="ECO:0000313" key="14">
    <source>
        <dbReference type="Proteomes" id="UP000663870"/>
    </source>
</evidence>
<dbReference type="Gene3D" id="1.10.1200.120">
    <property type="entry name" value="Large-conductance mechanosensitive channel, MscL, domain 1"/>
    <property type="match status" value="1"/>
</dbReference>
<evidence type="ECO:0000256" key="7">
    <source>
        <dbReference type="ARBA" id="ARBA00023065"/>
    </source>
</evidence>
<dbReference type="PRINTS" id="PR01264">
    <property type="entry name" value="MECHCHANNEL"/>
</dbReference>
<reference evidence="11" key="1">
    <citation type="submission" date="2021-02" db="EMBL/GenBank/DDBJ databases">
        <authorList>
            <person name="Nowell W R."/>
        </authorList>
    </citation>
    <scope>NUCLEOTIDE SEQUENCE</scope>
</reference>
<evidence type="ECO:0000313" key="12">
    <source>
        <dbReference type="EMBL" id="CAF1538296.1"/>
    </source>
</evidence>
<evidence type="ECO:0000256" key="8">
    <source>
        <dbReference type="ARBA" id="ARBA00023136"/>
    </source>
</evidence>
<proteinExistence type="inferred from homology"/>
<organism evidence="11 13">
    <name type="scientific">Rotaria sordida</name>
    <dbReference type="NCBI Taxonomy" id="392033"/>
    <lineage>
        <taxon>Eukaryota</taxon>
        <taxon>Metazoa</taxon>
        <taxon>Spiralia</taxon>
        <taxon>Gnathifera</taxon>
        <taxon>Rotifera</taxon>
        <taxon>Eurotatoria</taxon>
        <taxon>Bdelloidea</taxon>
        <taxon>Philodinida</taxon>
        <taxon>Philodinidae</taxon>
        <taxon>Rotaria</taxon>
    </lineage>
</organism>
<evidence type="ECO:0000256" key="2">
    <source>
        <dbReference type="ARBA" id="ARBA00007254"/>
    </source>
</evidence>
<evidence type="ECO:0000313" key="11">
    <source>
        <dbReference type="EMBL" id="CAF1257893.1"/>
    </source>
</evidence>
<accession>A0A815AM50</accession>
<protein>
    <recommendedName>
        <fullName evidence="15">Large-conductance mechanosensitive channel</fullName>
    </recommendedName>
</protein>
<comment type="caution">
    <text evidence="11">The sequence shown here is derived from an EMBL/GenBank/DDBJ whole genome shotgun (WGS) entry which is preliminary data.</text>
</comment>
<dbReference type="AlphaFoldDB" id="A0A815AM50"/>
<evidence type="ECO:0000256" key="4">
    <source>
        <dbReference type="ARBA" id="ARBA00022475"/>
    </source>
</evidence>
<keyword evidence="3" id="KW-0813">Transport</keyword>
<evidence type="ECO:0000256" key="10">
    <source>
        <dbReference type="SAM" id="Phobius"/>
    </source>
</evidence>
<dbReference type="PROSITE" id="PS01327">
    <property type="entry name" value="MSCL"/>
    <property type="match status" value="1"/>
</dbReference>
<dbReference type="NCBIfam" id="TIGR00220">
    <property type="entry name" value="mscL"/>
    <property type="match status" value="1"/>
</dbReference>
<evidence type="ECO:0000256" key="5">
    <source>
        <dbReference type="ARBA" id="ARBA00022692"/>
    </source>
</evidence>
<dbReference type="PANTHER" id="PTHR30266:SF2">
    <property type="entry name" value="LARGE-CONDUCTANCE MECHANOSENSITIVE CHANNEL"/>
    <property type="match status" value="1"/>
</dbReference>
<evidence type="ECO:0008006" key="15">
    <source>
        <dbReference type="Google" id="ProtNLM"/>
    </source>
</evidence>
<evidence type="ECO:0000256" key="3">
    <source>
        <dbReference type="ARBA" id="ARBA00022448"/>
    </source>
</evidence>
<feature type="transmembrane region" description="Helical" evidence="10">
    <location>
        <begin position="24"/>
        <end position="41"/>
    </location>
</feature>
<sequence>MAPVCRCCRNFCKEFRIFALRGNVVDLAIGIIIGTAFANVVQSLVDDIITPPFGLILGGVDFVNLTIKMKNFVYKDQPPVVIRYGKFIQTIISLFLMALALFFVIKGINKLHRIATRKKQNEENIQLETNEEVKVLCEIRDLLAKQSTIVSDELSKNALNIVQYANFIILSYHHASNKSIRIGKKHCACNTYIAYLQMLRLW</sequence>
<dbReference type="InterPro" id="IPR037673">
    <property type="entry name" value="MSC/AndL"/>
</dbReference>